<accession>A0ABS2DS37</accession>
<comment type="subcellular location">
    <subcellularLocation>
        <location evidence="1">Cell membrane</location>
        <topology evidence="1">Multi-pass membrane protein</topology>
    </subcellularLocation>
</comment>
<evidence type="ECO:0000256" key="5">
    <source>
        <dbReference type="ARBA" id="ARBA00023136"/>
    </source>
</evidence>
<keyword evidence="8" id="KW-1185">Reference proteome</keyword>
<dbReference type="Pfam" id="PF03788">
    <property type="entry name" value="LrgA"/>
    <property type="match status" value="1"/>
</dbReference>
<name>A0ABS2DS37_9BURK</name>
<dbReference type="Proteomes" id="UP000715095">
    <property type="component" value="Unassembled WGS sequence"/>
</dbReference>
<organism evidence="7 8">
    <name type="scientific">Sutterella massiliensis</name>
    <dbReference type="NCBI Taxonomy" id="1816689"/>
    <lineage>
        <taxon>Bacteria</taxon>
        <taxon>Pseudomonadati</taxon>
        <taxon>Pseudomonadota</taxon>
        <taxon>Betaproteobacteria</taxon>
        <taxon>Burkholderiales</taxon>
        <taxon>Sutterellaceae</taxon>
        <taxon>Sutterella</taxon>
    </lineage>
</organism>
<dbReference type="EMBL" id="JACJJC010000008">
    <property type="protein sequence ID" value="MBM6704161.1"/>
    <property type="molecule type" value="Genomic_DNA"/>
</dbReference>
<keyword evidence="5 6" id="KW-0472">Membrane</keyword>
<comment type="caution">
    <text evidence="7">The sequence shown here is derived from an EMBL/GenBank/DDBJ whole genome shotgun (WGS) entry which is preliminary data.</text>
</comment>
<reference evidence="7 8" key="1">
    <citation type="journal article" date="2021" name="Sci. Rep.">
        <title>The distribution of antibiotic resistance genes in chicken gut microbiota commensals.</title>
        <authorList>
            <person name="Juricova H."/>
            <person name="Matiasovicova J."/>
            <person name="Kubasova T."/>
            <person name="Cejkova D."/>
            <person name="Rychlik I."/>
        </authorList>
    </citation>
    <scope>NUCLEOTIDE SEQUENCE [LARGE SCALE GENOMIC DNA]</scope>
    <source>
        <strain evidence="7 8">An829</strain>
    </source>
</reference>
<sequence length="118" mass="12634">MIFSFALILGFQILGEAIVRLFGLPVPGPVLGMVLMLFAFFLKDDLVDGIRPTAGVLLANMSLLFVPAGVGIMRHGERFMNEGVGIAVTLVASTLIAMAVSGYVILLVQKVLKIEDDE</sequence>
<evidence type="ECO:0000256" key="4">
    <source>
        <dbReference type="ARBA" id="ARBA00022989"/>
    </source>
</evidence>
<evidence type="ECO:0000256" key="2">
    <source>
        <dbReference type="ARBA" id="ARBA00022475"/>
    </source>
</evidence>
<keyword evidence="3 6" id="KW-0812">Transmembrane</keyword>
<evidence type="ECO:0000256" key="3">
    <source>
        <dbReference type="ARBA" id="ARBA00022692"/>
    </source>
</evidence>
<evidence type="ECO:0000256" key="6">
    <source>
        <dbReference type="SAM" id="Phobius"/>
    </source>
</evidence>
<gene>
    <name evidence="7" type="ORF">H6A60_06635</name>
</gene>
<keyword evidence="2" id="KW-1003">Cell membrane</keyword>
<keyword evidence="4 6" id="KW-1133">Transmembrane helix</keyword>
<evidence type="ECO:0000313" key="8">
    <source>
        <dbReference type="Proteomes" id="UP000715095"/>
    </source>
</evidence>
<dbReference type="InterPro" id="IPR005538">
    <property type="entry name" value="LrgA/CidA"/>
</dbReference>
<dbReference type="PANTHER" id="PTHR33931:SF2">
    <property type="entry name" value="HOLIN-LIKE PROTEIN CIDA"/>
    <property type="match status" value="1"/>
</dbReference>
<feature type="transmembrane region" description="Helical" evidence="6">
    <location>
        <begin position="54"/>
        <end position="72"/>
    </location>
</feature>
<dbReference type="PANTHER" id="PTHR33931">
    <property type="entry name" value="HOLIN-LIKE PROTEIN CIDA-RELATED"/>
    <property type="match status" value="1"/>
</dbReference>
<evidence type="ECO:0000256" key="1">
    <source>
        <dbReference type="ARBA" id="ARBA00004651"/>
    </source>
</evidence>
<dbReference type="RefSeq" id="WP_205102632.1">
    <property type="nucleotide sequence ID" value="NZ_JACJJC010000008.1"/>
</dbReference>
<protein>
    <submittedName>
        <fullName evidence="7">CidA/LrgA family protein</fullName>
    </submittedName>
</protein>
<feature type="transmembrane region" description="Helical" evidence="6">
    <location>
        <begin position="84"/>
        <end position="108"/>
    </location>
</feature>
<evidence type="ECO:0000313" key="7">
    <source>
        <dbReference type="EMBL" id="MBM6704161.1"/>
    </source>
</evidence>
<feature type="transmembrane region" description="Helical" evidence="6">
    <location>
        <begin position="25"/>
        <end position="42"/>
    </location>
</feature>
<proteinExistence type="predicted"/>